<organism evidence="4 5">
    <name type="scientific">Drosophila suzukii</name>
    <name type="common">Spotted-wing drosophila fruit fly</name>
    <dbReference type="NCBI Taxonomy" id="28584"/>
    <lineage>
        <taxon>Eukaryota</taxon>
        <taxon>Metazoa</taxon>
        <taxon>Ecdysozoa</taxon>
        <taxon>Arthropoda</taxon>
        <taxon>Hexapoda</taxon>
        <taxon>Insecta</taxon>
        <taxon>Pterygota</taxon>
        <taxon>Neoptera</taxon>
        <taxon>Endopterygota</taxon>
        <taxon>Diptera</taxon>
        <taxon>Brachycera</taxon>
        <taxon>Muscomorpha</taxon>
        <taxon>Ephydroidea</taxon>
        <taxon>Drosophilidae</taxon>
        <taxon>Drosophila</taxon>
        <taxon>Sophophora</taxon>
    </lineage>
</organism>
<feature type="compositionally biased region" description="Basic residues" evidence="1">
    <location>
        <begin position="197"/>
        <end position="211"/>
    </location>
</feature>
<keyword evidence="2" id="KW-0812">Transmembrane</keyword>
<feature type="transmembrane region" description="Helical" evidence="2">
    <location>
        <begin position="398"/>
        <end position="425"/>
    </location>
</feature>
<feature type="compositionally biased region" description="Basic and acidic residues" evidence="1">
    <location>
        <begin position="86"/>
        <end position="100"/>
    </location>
</feature>
<keyword evidence="2" id="KW-0472">Membrane</keyword>
<name>A0AB40ADP7_DROSZ</name>
<evidence type="ECO:0000256" key="3">
    <source>
        <dbReference type="SAM" id="SignalP"/>
    </source>
</evidence>
<feature type="chain" id="PRO_5046294780" evidence="3">
    <location>
        <begin position="20"/>
        <end position="426"/>
    </location>
</feature>
<evidence type="ECO:0000313" key="4">
    <source>
        <dbReference type="Proteomes" id="UP001652628"/>
    </source>
</evidence>
<feature type="compositionally biased region" description="Basic residues" evidence="1">
    <location>
        <begin position="230"/>
        <end position="241"/>
    </location>
</feature>
<keyword evidence="4" id="KW-1185">Reference proteome</keyword>
<evidence type="ECO:0000313" key="5">
    <source>
        <dbReference type="RefSeq" id="XP_036676649.3"/>
    </source>
</evidence>
<reference evidence="5" key="1">
    <citation type="submission" date="2025-08" db="UniProtKB">
        <authorList>
            <consortium name="RefSeq"/>
        </authorList>
    </citation>
    <scope>IDENTIFICATION</scope>
</reference>
<dbReference type="AlphaFoldDB" id="A0AB40ADP7"/>
<accession>A0AB40ADP7</accession>
<dbReference type="Proteomes" id="UP001652628">
    <property type="component" value="Chromosome X"/>
</dbReference>
<evidence type="ECO:0000256" key="1">
    <source>
        <dbReference type="SAM" id="MobiDB-lite"/>
    </source>
</evidence>
<proteinExistence type="predicted"/>
<feature type="region of interest" description="Disordered" evidence="1">
    <location>
        <begin position="81"/>
        <end position="114"/>
    </location>
</feature>
<feature type="region of interest" description="Disordered" evidence="1">
    <location>
        <begin position="128"/>
        <end position="151"/>
    </location>
</feature>
<sequence length="426" mass="47311">MQLRLLLLRPLLLRLPSAGDRPDWVAARWAEWAEWWRHRRAAIWTTAAITTRRTRTATATRRVAAATWTITAFVAMVRRQGRRRQQREERFRQRHQRPEQEAAEGAYRLHGPPTADAGEVLRAAEVPQRPGAAGAGPQAGPQRLPGENLVPEPQNQMEAADRRGPGTAGGGRQLRGLPAAVRRIALPGRLAVCGRRRSRPWGHAPHEHRHLLPPSSRRSRHAEAAALQPVRRRSVRRRGRWGGRGPSSVLPPVRLQFAVLAEQLLPECGGRCCRESGRTAFGAAAAAFSGRWGIAAERNGQTASGSLRPRLRLPTAKAAVDAQSDAQPRQSARAVRRQLFAVRRRGPDSGVSGTEVAVRRSCVCPSSLGLCCLKNVIFKGIPTTFQSNTYQKLRNQEIILGAFSLEFSWLHIMFFLFLNCLFILVD</sequence>
<protein>
    <submittedName>
        <fullName evidence="5">Uncharacterized protein B-H1 isoform X2</fullName>
    </submittedName>
</protein>
<gene>
    <name evidence="5" type="primary">B-H1</name>
</gene>
<feature type="signal peptide" evidence="3">
    <location>
        <begin position="1"/>
        <end position="19"/>
    </location>
</feature>
<feature type="compositionally biased region" description="Low complexity" evidence="1">
    <location>
        <begin position="128"/>
        <end position="143"/>
    </location>
</feature>
<keyword evidence="2" id="KW-1133">Transmembrane helix</keyword>
<dbReference type="GeneID" id="108016692"/>
<evidence type="ECO:0000256" key="2">
    <source>
        <dbReference type="SAM" id="Phobius"/>
    </source>
</evidence>
<feature type="region of interest" description="Disordered" evidence="1">
    <location>
        <begin position="197"/>
        <end position="243"/>
    </location>
</feature>
<keyword evidence="3" id="KW-0732">Signal</keyword>
<dbReference type="RefSeq" id="XP_036676649.3">
    <property type="nucleotide sequence ID" value="XM_036820754.3"/>
</dbReference>
<feature type="region of interest" description="Disordered" evidence="1">
    <location>
        <begin position="156"/>
        <end position="175"/>
    </location>
</feature>